<keyword evidence="2" id="KW-0805">Transcription regulation</keyword>
<dbReference type="PANTHER" id="PTHR30265">
    <property type="entry name" value="RHO-INTERACTING TRANSCRIPTION TERMINATION FACTOR NUSG"/>
    <property type="match status" value="1"/>
</dbReference>
<keyword evidence="1" id="KW-0889">Transcription antitermination</keyword>
<feature type="compositionally biased region" description="Basic and acidic residues" evidence="4">
    <location>
        <begin position="180"/>
        <end position="194"/>
    </location>
</feature>
<keyword evidence="3" id="KW-0804">Transcription</keyword>
<dbReference type="PANTHER" id="PTHR30265:SF4">
    <property type="entry name" value="KOW MOTIF FAMILY PROTEIN, EXPRESSED"/>
    <property type="match status" value="1"/>
</dbReference>
<dbReference type="EnsemblPlants" id="AUR62021204-RA">
    <property type="protein sequence ID" value="AUR62021204-RA:cds"/>
    <property type="gene ID" value="AUR62021204"/>
</dbReference>
<evidence type="ECO:0000256" key="3">
    <source>
        <dbReference type="ARBA" id="ARBA00023163"/>
    </source>
</evidence>
<keyword evidence="7" id="KW-1185">Reference proteome</keyword>
<dbReference type="InterPro" id="IPR005824">
    <property type="entry name" value="KOW"/>
</dbReference>
<dbReference type="CDD" id="cd06091">
    <property type="entry name" value="KOW_NusG"/>
    <property type="match status" value="1"/>
</dbReference>
<organism evidence="6 7">
    <name type="scientific">Chenopodium quinoa</name>
    <name type="common">Quinoa</name>
    <dbReference type="NCBI Taxonomy" id="63459"/>
    <lineage>
        <taxon>Eukaryota</taxon>
        <taxon>Viridiplantae</taxon>
        <taxon>Streptophyta</taxon>
        <taxon>Embryophyta</taxon>
        <taxon>Tracheophyta</taxon>
        <taxon>Spermatophyta</taxon>
        <taxon>Magnoliopsida</taxon>
        <taxon>eudicotyledons</taxon>
        <taxon>Gunneridae</taxon>
        <taxon>Pentapetalae</taxon>
        <taxon>Caryophyllales</taxon>
        <taxon>Chenopodiaceae</taxon>
        <taxon>Chenopodioideae</taxon>
        <taxon>Atripliceae</taxon>
        <taxon>Chenopodium</taxon>
    </lineage>
</organism>
<accession>A0A803M0F3</accession>
<dbReference type="SUPFAM" id="SSF50104">
    <property type="entry name" value="Translation proteins SH3-like domain"/>
    <property type="match status" value="1"/>
</dbReference>
<reference evidence="6" key="2">
    <citation type="submission" date="2021-03" db="UniProtKB">
        <authorList>
            <consortium name="EnsemblPlants"/>
        </authorList>
    </citation>
    <scope>IDENTIFICATION</scope>
</reference>
<feature type="region of interest" description="Disordered" evidence="4">
    <location>
        <begin position="180"/>
        <end position="241"/>
    </location>
</feature>
<name>A0A803M0F3_CHEQI</name>
<evidence type="ECO:0000256" key="2">
    <source>
        <dbReference type="ARBA" id="ARBA00023015"/>
    </source>
</evidence>
<dbReference type="InterPro" id="IPR043425">
    <property type="entry name" value="NusG-like"/>
</dbReference>
<dbReference type="AlphaFoldDB" id="A0A803M0F3"/>
<dbReference type="Gene3D" id="2.30.30.30">
    <property type="match status" value="1"/>
</dbReference>
<reference evidence="6" key="1">
    <citation type="journal article" date="2017" name="Nature">
        <title>The genome of Chenopodium quinoa.</title>
        <authorList>
            <person name="Jarvis D.E."/>
            <person name="Ho Y.S."/>
            <person name="Lightfoot D.J."/>
            <person name="Schmoeckel S.M."/>
            <person name="Li B."/>
            <person name="Borm T.J.A."/>
            <person name="Ohyanagi H."/>
            <person name="Mineta K."/>
            <person name="Michell C.T."/>
            <person name="Saber N."/>
            <person name="Kharbatia N.M."/>
            <person name="Rupper R.R."/>
            <person name="Sharp A.R."/>
            <person name="Dally N."/>
            <person name="Boughton B.A."/>
            <person name="Woo Y.H."/>
            <person name="Gao G."/>
            <person name="Schijlen E.G.W.M."/>
            <person name="Guo X."/>
            <person name="Momin A.A."/>
            <person name="Negrao S."/>
            <person name="Al-Babili S."/>
            <person name="Gehring C."/>
            <person name="Roessner U."/>
            <person name="Jung C."/>
            <person name="Murphy K."/>
            <person name="Arold S.T."/>
            <person name="Gojobori T."/>
            <person name="van der Linden C.G."/>
            <person name="van Loo E.N."/>
            <person name="Jellen E.N."/>
            <person name="Maughan P.J."/>
            <person name="Tester M."/>
        </authorList>
    </citation>
    <scope>NUCLEOTIDE SEQUENCE [LARGE SCALE GENOMIC DNA]</scope>
    <source>
        <strain evidence="6">cv. PI 614886</strain>
    </source>
</reference>
<dbReference type="Proteomes" id="UP000596660">
    <property type="component" value="Unplaced"/>
</dbReference>
<dbReference type="InterPro" id="IPR008991">
    <property type="entry name" value="Translation_prot_SH3-like_sf"/>
</dbReference>
<evidence type="ECO:0000256" key="1">
    <source>
        <dbReference type="ARBA" id="ARBA00022814"/>
    </source>
</evidence>
<dbReference type="SMART" id="SM00739">
    <property type="entry name" value="KOW"/>
    <property type="match status" value="1"/>
</dbReference>
<dbReference type="Pfam" id="PF00467">
    <property type="entry name" value="KOW"/>
    <property type="match status" value="1"/>
</dbReference>
<protein>
    <recommendedName>
        <fullName evidence="5">KOW domain-containing protein</fullName>
    </recommendedName>
</protein>
<proteinExistence type="predicted"/>
<dbReference type="InterPro" id="IPR014722">
    <property type="entry name" value="Rib_uL2_dom2"/>
</dbReference>
<evidence type="ECO:0000259" key="5">
    <source>
        <dbReference type="SMART" id="SM00739"/>
    </source>
</evidence>
<sequence>MNQGILQWNPSSKSPFPLSSSFPSPIQFIPKFKRLNLISATLNSLEEEQKLPAKERRKLRNERRESKAFDWKEEVEMRLIKKPKKRYASWTEELNLDTLAQLGPQWWVTRVARVNGHETAEKLARSLANNYPDIDFKVIPGYITRPVELNLLCRVFRKRQINKPRPVSEDDMEKIFRQAKEEQEKADQAFEDGQKPVLSSEVPQLESESGSLETLIDSSPKRRTTKTSESTPKGKKKKIPKIGSTVRVVSGSFAEFSGILKKVDKKNEKVTVGFTLFGKETIADLDFKEIAEEAV</sequence>
<dbReference type="Gramene" id="AUR62021204-RA">
    <property type="protein sequence ID" value="AUR62021204-RA:cds"/>
    <property type="gene ID" value="AUR62021204"/>
</dbReference>
<feature type="domain" description="KOW" evidence="5">
    <location>
        <begin position="239"/>
        <end position="266"/>
    </location>
</feature>
<dbReference type="GO" id="GO:0031564">
    <property type="term" value="P:transcription antitermination"/>
    <property type="evidence" value="ECO:0007669"/>
    <property type="project" value="UniProtKB-KW"/>
</dbReference>
<evidence type="ECO:0000313" key="7">
    <source>
        <dbReference type="Proteomes" id="UP000596660"/>
    </source>
</evidence>
<evidence type="ECO:0000313" key="6">
    <source>
        <dbReference type="EnsemblPlants" id="AUR62021204-RA:cds"/>
    </source>
</evidence>
<evidence type="ECO:0000256" key="4">
    <source>
        <dbReference type="SAM" id="MobiDB-lite"/>
    </source>
</evidence>
<dbReference type="OMA" id="CILNKEI"/>